<feature type="transmembrane region" description="Helical" evidence="2">
    <location>
        <begin position="181"/>
        <end position="200"/>
    </location>
</feature>
<keyword evidence="2" id="KW-0812">Transmembrane</keyword>
<reference evidence="3 4" key="1">
    <citation type="journal article" date="2019" name="Nat. Ecol. Evol.">
        <title>Megaphylogeny resolves global patterns of mushroom evolution.</title>
        <authorList>
            <person name="Varga T."/>
            <person name="Krizsan K."/>
            <person name="Foldi C."/>
            <person name="Dima B."/>
            <person name="Sanchez-Garcia M."/>
            <person name="Sanchez-Ramirez S."/>
            <person name="Szollosi G.J."/>
            <person name="Szarkandi J.G."/>
            <person name="Papp V."/>
            <person name="Albert L."/>
            <person name="Andreopoulos W."/>
            <person name="Angelini C."/>
            <person name="Antonin V."/>
            <person name="Barry K.W."/>
            <person name="Bougher N.L."/>
            <person name="Buchanan P."/>
            <person name="Buyck B."/>
            <person name="Bense V."/>
            <person name="Catcheside P."/>
            <person name="Chovatia M."/>
            <person name="Cooper J."/>
            <person name="Damon W."/>
            <person name="Desjardin D."/>
            <person name="Finy P."/>
            <person name="Geml J."/>
            <person name="Haridas S."/>
            <person name="Hughes K."/>
            <person name="Justo A."/>
            <person name="Karasinski D."/>
            <person name="Kautmanova I."/>
            <person name="Kiss B."/>
            <person name="Kocsube S."/>
            <person name="Kotiranta H."/>
            <person name="LaButti K.M."/>
            <person name="Lechner B.E."/>
            <person name="Liimatainen K."/>
            <person name="Lipzen A."/>
            <person name="Lukacs Z."/>
            <person name="Mihaltcheva S."/>
            <person name="Morgado L.N."/>
            <person name="Niskanen T."/>
            <person name="Noordeloos M.E."/>
            <person name="Ohm R.A."/>
            <person name="Ortiz-Santana B."/>
            <person name="Ovrebo C."/>
            <person name="Racz N."/>
            <person name="Riley R."/>
            <person name="Savchenko A."/>
            <person name="Shiryaev A."/>
            <person name="Soop K."/>
            <person name="Spirin V."/>
            <person name="Szebenyi C."/>
            <person name="Tomsovsky M."/>
            <person name="Tulloss R.E."/>
            <person name="Uehling J."/>
            <person name="Grigoriev I.V."/>
            <person name="Vagvolgyi C."/>
            <person name="Papp T."/>
            <person name="Martin F.M."/>
            <person name="Miettinen O."/>
            <person name="Hibbett D.S."/>
            <person name="Nagy L.G."/>
        </authorList>
    </citation>
    <scope>NUCLEOTIDE SEQUENCE [LARGE SCALE GENOMIC DNA]</scope>
    <source>
        <strain evidence="3 4">CBS 121175</strain>
    </source>
</reference>
<feature type="region of interest" description="Disordered" evidence="1">
    <location>
        <begin position="116"/>
        <end position="150"/>
    </location>
</feature>
<feature type="region of interest" description="Disordered" evidence="1">
    <location>
        <begin position="1"/>
        <end position="101"/>
    </location>
</feature>
<gene>
    <name evidence="3" type="ORF">FA15DRAFT_665984</name>
</gene>
<dbReference type="AlphaFoldDB" id="A0A5C3LGW3"/>
<keyword evidence="2" id="KW-0472">Membrane</keyword>
<name>A0A5C3LGW3_COPMA</name>
<evidence type="ECO:0000256" key="1">
    <source>
        <dbReference type="SAM" id="MobiDB-lite"/>
    </source>
</evidence>
<dbReference type="Proteomes" id="UP000307440">
    <property type="component" value="Unassembled WGS sequence"/>
</dbReference>
<evidence type="ECO:0000313" key="4">
    <source>
        <dbReference type="Proteomes" id="UP000307440"/>
    </source>
</evidence>
<proteinExistence type="predicted"/>
<evidence type="ECO:0000313" key="3">
    <source>
        <dbReference type="EMBL" id="TFK27761.1"/>
    </source>
</evidence>
<protein>
    <submittedName>
        <fullName evidence="3">Uncharacterized protein</fullName>
    </submittedName>
</protein>
<feature type="compositionally biased region" description="Low complexity" evidence="1">
    <location>
        <begin position="43"/>
        <end position="53"/>
    </location>
</feature>
<keyword evidence="4" id="KW-1185">Reference proteome</keyword>
<sequence length="541" mass="59861">MHVVNVSNTAAGSNPDLSATRNKPLAPGKRVATTRIPKNAPNSGSGSDSTSASFRRAGFKARQIRQGPAYQRSSFLVPVAPKNDDSKAESDDSSWESDASEEEILAAGISDALGAESSAPSTALRRRKARAITPRNLFESTGPPASQSNSIAPAANTQQLVVATAAPSASADRRPLTRTRAFKFITITVILFLAITPFIVSRRLSRDLLCQLAPINRLEGCKQILFQEETTDPDQPGPVKQADHGALSELQVTTFSQLSKDNMGSFGRTTASNLKRSEVAIWDLIELVKMSELEQKDILAQYLAEFAEDASYTGEALSALSAKFNGALDDITAMSEWSFNRVASAVKREQELKTLGGWVNSLMPWSSNEKTADEVTREAFKISMELYSEQLGELIVGVKDSRSNLQRLESKMNVTGKIVMNENEVWDKKLKDLDNFFSNLWMHVAGDGKKRNFEKQLAVLRDVTKYRKEAMSHIDRVQYHLQTMNHDMKEIRKRTTRAVVSGARIPLEVQLRSIMHGLEGLKASRLEVRRAEQQARKKFMG</sequence>
<organism evidence="3 4">
    <name type="scientific">Coprinopsis marcescibilis</name>
    <name type="common">Agaric fungus</name>
    <name type="synonym">Psathyrella marcescibilis</name>
    <dbReference type="NCBI Taxonomy" id="230819"/>
    <lineage>
        <taxon>Eukaryota</taxon>
        <taxon>Fungi</taxon>
        <taxon>Dikarya</taxon>
        <taxon>Basidiomycota</taxon>
        <taxon>Agaricomycotina</taxon>
        <taxon>Agaricomycetes</taxon>
        <taxon>Agaricomycetidae</taxon>
        <taxon>Agaricales</taxon>
        <taxon>Agaricineae</taxon>
        <taxon>Psathyrellaceae</taxon>
        <taxon>Coprinopsis</taxon>
    </lineage>
</organism>
<keyword evidence="2" id="KW-1133">Transmembrane helix</keyword>
<dbReference type="STRING" id="230819.A0A5C3LGW3"/>
<accession>A0A5C3LGW3</accession>
<dbReference type="EMBL" id="ML210161">
    <property type="protein sequence ID" value="TFK27761.1"/>
    <property type="molecule type" value="Genomic_DNA"/>
</dbReference>
<evidence type="ECO:0000256" key="2">
    <source>
        <dbReference type="SAM" id="Phobius"/>
    </source>
</evidence>
<feature type="compositionally biased region" description="Acidic residues" evidence="1">
    <location>
        <begin position="91"/>
        <end position="101"/>
    </location>
</feature>
<dbReference type="OrthoDB" id="4179406at2759"/>
<feature type="compositionally biased region" description="Polar residues" evidence="1">
    <location>
        <begin position="1"/>
        <end position="21"/>
    </location>
</feature>